<protein>
    <recommendedName>
        <fullName evidence="4">Lipoprotein</fullName>
    </recommendedName>
</protein>
<accession>A0ABV3X629</accession>
<comment type="caution">
    <text evidence="2">The sequence shown here is derived from an EMBL/GenBank/DDBJ whole genome shotgun (WGS) entry which is preliminary data.</text>
</comment>
<dbReference type="EMBL" id="JARVLH010000002">
    <property type="protein sequence ID" value="MEX5284953.1"/>
    <property type="molecule type" value="Genomic_DNA"/>
</dbReference>
<name>A0ABV3X629_9FIRM</name>
<dbReference type="Proteomes" id="UP001559623">
    <property type="component" value="Unassembled WGS sequence"/>
</dbReference>
<evidence type="ECO:0000313" key="3">
    <source>
        <dbReference type="Proteomes" id="UP001559623"/>
    </source>
</evidence>
<feature type="signal peptide" evidence="1">
    <location>
        <begin position="1"/>
        <end position="22"/>
    </location>
</feature>
<gene>
    <name evidence="2" type="ORF">QCO44_04740</name>
</gene>
<organism evidence="2 3">
    <name type="scientific">Selenomonas sputigena</name>
    <dbReference type="NCBI Taxonomy" id="69823"/>
    <lineage>
        <taxon>Bacteria</taxon>
        <taxon>Bacillati</taxon>
        <taxon>Bacillota</taxon>
        <taxon>Negativicutes</taxon>
        <taxon>Selenomonadales</taxon>
        <taxon>Selenomonadaceae</taxon>
        <taxon>Selenomonas</taxon>
    </lineage>
</organism>
<sequence>MRKRVFFLTLLCLLAVFGSCQARELVWCYSDNIRTVYFDKDQTWVIDGSLVHTHYIIQRADGSRMECTSNFDAYRREYEQYQYEMDAAGNEIYRDRRGHVFYIETANAPIYVMYRKLLSYYPI</sequence>
<evidence type="ECO:0000313" key="2">
    <source>
        <dbReference type="EMBL" id="MEX5284953.1"/>
    </source>
</evidence>
<keyword evidence="1" id="KW-0732">Signal</keyword>
<proteinExistence type="predicted"/>
<keyword evidence="3" id="KW-1185">Reference proteome</keyword>
<evidence type="ECO:0008006" key="4">
    <source>
        <dbReference type="Google" id="ProtNLM"/>
    </source>
</evidence>
<dbReference type="RefSeq" id="WP_368846667.1">
    <property type="nucleotide sequence ID" value="NZ_CP194411.1"/>
</dbReference>
<dbReference type="PROSITE" id="PS51257">
    <property type="entry name" value="PROKAR_LIPOPROTEIN"/>
    <property type="match status" value="1"/>
</dbReference>
<reference evidence="2 3" key="1">
    <citation type="submission" date="2023-04" db="EMBL/GenBank/DDBJ databases">
        <title>Genome Sequence of Selenomonas sputigena ATCC 33150.</title>
        <authorList>
            <person name="Miller D.P."/>
            <person name="Anvari S."/>
            <person name="Polson S.W."/>
            <person name="Macdonald M."/>
            <person name="Mcdowell J.V."/>
        </authorList>
    </citation>
    <scope>NUCLEOTIDE SEQUENCE [LARGE SCALE GENOMIC DNA]</scope>
    <source>
        <strain evidence="2 3">ATCC 33150</strain>
    </source>
</reference>
<feature type="chain" id="PRO_5047144200" description="Lipoprotein" evidence="1">
    <location>
        <begin position="23"/>
        <end position="123"/>
    </location>
</feature>
<evidence type="ECO:0000256" key="1">
    <source>
        <dbReference type="SAM" id="SignalP"/>
    </source>
</evidence>